<keyword evidence="3" id="KW-1185">Reference proteome</keyword>
<name>A0A7G6E3C1_THEFR</name>
<gene>
    <name evidence="2" type="ORF">BR63_09800</name>
</gene>
<dbReference type="OrthoDB" id="4557435at2"/>
<proteinExistence type="predicted"/>
<dbReference type="AlphaFoldDB" id="A0A7G6E3C1"/>
<dbReference type="EMBL" id="CP045798">
    <property type="protein sequence ID" value="QNB46575.1"/>
    <property type="molecule type" value="Genomic_DNA"/>
</dbReference>
<evidence type="ECO:0000259" key="1">
    <source>
        <dbReference type="Pfam" id="PF21891"/>
    </source>
</evidence>
<dbReference type="KEGG" id="tfr:BR63_09800"/>
<sequence length="146" mass="16114">MIDPYKAGLFSRNPYAKKRPCHGELVVVLDGKMENRKLQLITPISRALCTGEIHELIVTDEEQAGPGQEVNRIAYWGFFEVTSGTVVVAGDEVRIGNSVLGTIAGFDETHMPNHLNIVIKAAERKTGVELGLALEEKIIITKKEEE</sequence>
<dbReference type="RefSeq" id="WP_034421585.1">
    <property type="nucleotide sequence ID" value="NZ_CP045798.1"/>
</dbReference>
<dbReference type="InterPro" id="IPR054210">
    <property type="entry name" value="DUF6917"/>
</dbReference>
<dbReference type="Pfam" id="PF21891">
    <property type="entry name" value="DUF6917"/>
    <property type="match status" value="1"/>
</dbReference>
<protein>
    <recommendedName>
        <fullName evidence="1">DUF6917 domain-containing protein</fullName>
    </recommendedName>
</protein>
<organism evidence="2 3">
    <name type="scientific">Thermanaerosceptrum fracticalcis</name>
    <dbReference type="NCBI Taxonomy" id="1712410"/>
    <lineage>
        <taxon>Bacteria</taxon>
        <taxon>Bacillati</taxon>
        <taxon>Bacillota</taxon>
        <taxon>Clostridia</taxon>
        <taxon>Eubacteriales</taxon>
        <taxon>Peptococcaceae</taxon>
        <taxon>Thermanaerosceptrum</taxon>
    </lineage>
</organism>
<reference evidence="2 3" key="1">
    <citation type="journal article" date="2019" name="Front. Microbiol.">
        <title>Thermoanaerosceptrum fracticalcis gen. nov. sp. nov., a Novel Fumarate-Fermenting Microorganism From a Deep Fractured Carbonate Aquifer of the US Great Basin.</title>
        <authorList>
            <person name="Hamilton-Brehm S.D."/>
            <person name="Stewart L.E."/>
            <person name="Zavarin M."/>
            <person name="Caldwell M."/>
            <person name="Lawson P.A."/>
            <person name="Onstott T.C."/>
            <person name="Grzymski J."/>
            <person name="Neveux I."/>
            <person name="Lollar B.S."/>
            <person name="Russell C.E."/>
            <person name="Moser D.P."/>
        </authorList>
    </citation>
    <scope>NUCLEOTIDE SEQUENCE [LARGE SCALE GENOMIC DNA]</scope>
    <source>
        <strain evidence="2 3">DRI-13</strain>
    </source>
</reference>
<evidence type="ECO:0000313" key="3">
    <source>
        <dbReference type="Proteomes" id="UP000515847"/>
    </source>
</evidence>
<feature type="domain" description="DUF6917" evidence="1">
    <location>
        <begin position="15"/>
        <end position="140"/>
    </location>
</feature>
<accession>A0A7G6E3C1</accession>
<dbReference type="Proteomes" id="UP000515847">
    <property type="component" value="Chromosome"/>
</dbReference>
<evidence type="ECO:0000313" key="2">
    <source>
        <dbReference type="EMBL" id="QNB46575.1"/>
    </source>
</evidence>